<dbReference type="RefSeq" id="WP_168083847.1">
    <property type="nucleotide sequence ID" value="NZ_JAAVJI010000004.1"/>
</dbReference>
<dbReference type="EMBL" id="JAAVJI010000004">
    <property type="protein sequence ID" value="NJP01288.1"/>
    <property type="molecule type" value="Genomic_DNA"/>
</dbReference>
<dbReference type="SUPFAM" id="SSF52200">
    <property type="entry name" value="Toll/Interleukin receptor TIR domain"/>
    <property type="match status" value="1"/>
</dbReference>
<reference evidence="2 3" key="1">
    <citation type="submission" date="2020-03" db="EMBL/GenBank/DDBJ databases">
        <authorList>
            <person name="Wang L."/>
            <person name="He N."/>
            <person name="Li Y."/>
            <person name="Fang Y."/>
            <person name="Zhang F."/>
        </authorList>
    </citation>
    <scope>NUCLEOTIDE SEQUENCE [LARGE SCALE GENOMIC DNA]</scope>
    <source>
        <strain evidence="3">hsmgli-8</strain>
    </source>
</reference>
<sequence>MKNPKVFISYSWSSDDHEVWVEDLAEQLMQSGIETILDKWDLSPGHNAYHFMEQMVNDKSIDKVLVICDEIYVKKANALGDSGVSTETQIISPAVYSNAKQDKFVALVKQRDENGKAYLPHYFKGSTYIDFSNPAQTSESLERLTRFIFGQPVHRRPELGKPPAYISDKTIPTLGTTVAFNRTMGALRDGKSYVGGAVNDYLNIFIENL</sequence>
<gene>
    <name evidence="2" type="ORF">HBH25_10495</name>
</gene>
<name>A0ABX0YD11_9PSED</name>
<protein>
    <submittedName>
        <fullName evidence="2">TIR domain-containing protein</fullName>
    </submittedName>
</protein>
<organism evidence="2 3">
    <name type="scientific">Pseudomonas quercus</name>
    <dbReference type="NCBI Taxonomy" id="2722792"/>
    <lineage>
        <taxon>Bacteria</taxon>
        <taxon>Pseudomonadati</taxon>
        <taxon>Pseudomonadota</taxon>
        <taxon>Gammaproteobacteria</taxon>
        <taxon>Pseudomonadales</taxon>
        <taxon>Pseudomonadaceae</taxon>
        <taxon>Pseudomonas</taxon>
    </lineage>
</organism>
<evidence type="ECO:0000259" key="1">
    <source>
        <dbReference type="PROSITE" id="PS51534"/>
    </source>
</evidence>
<comment type="caution">
    <text evidence="2">The sequence shown here is derived from an EMBL/GenBank/DDBJ whole genome shotgun (WGS) entry which is preliminary data.</text>
</comment>
<dbReference type="Pfam" id="PF08357">
    <property type="entry name" value="SEFIR"/>
    <property type="match status" value="1"/>
</dbReference>
<evidence type="ECO:0000313" key="3">
    <source>
        <dbReference type="Proteomes" id="UP000746535"/>
    </source>
</evidence>
<feature type="domain" description="SEFIR" evidence="1">
    <location>
        <begin position="3"/>
        <end position="140"/>
    </location>
</feature>
<dbReference type="Gene3D" id="3.40.50.10140">
    <property type="entry name" value="Toll/interleukin-1 receptor homology (TIR) domain"/>
    <property type="match status" value="1"/>
</dbReference>
<dbReference type="Proteomes" id="UP000746535">
    <property type="component" value="Unassembled WGS sequence"/>
</dbReference>
<evidence type="ECO:0000313" key="2">
    <source>
        <dbReference type="EMBL" id="NJP01288.1"/>
    </source>
</evidence>
<keyword evidence="3" id="KW-1185">Reference proteome</keyword>
<dbReference type="InterPro" id="IPR013568">
    <property type="entry name" value="SEFIR_dom"/>
</dbReference>
<dbReference type="PROSITE" id="PS51534">
    <property type="entry name" value="SEFIR"/>
    <property type="match status" value="1"/>
</dbReference>
<accession>A0ABX0YD11</accession>
<dbReference type="InterPro" id="IPR035897">
    <property type="entry name" value="Toll_tir_struct_dom_sf"/>
</dbReference>
<proteinExistence type="predicted"/>